<dbReference type="GO" id="GO:0140664">
    <property type="term" value="F:ATP-dependent DNA damage sensor activity"/>
    <property type="evidence" value="ECO:0007669"/>
    <property type="project" value="InterPro"/>
</dbReference>
<dbReference type="CDD" id="cd06503">
    <property type="entry name" value="ATP-synt_Fo_b"/>
    <property type="match status" value="1"/>
</dbReference>
<dbReference type="SMART" id="SM00533">
    <property type="entry name" value="MUTSd"/>
    <property type="match status" value="1"/>
</dbReference>
<dbReference type="HAMAP" id="MF_00092">
    <property type="entry name" value="MutS2"/>
    <property type="match status" value="1"/>
</dbReference>
<dbReference type="GO" id="GO:0072344">
    <property type="term" value="P:rescue of stalled ribosome"/>
    <property type="evidence" value="ECO:0007669"/>
    <property type="project" value="UniProtKB-UniRule"/>
</dbReference>
<keyword evidence="7" id="KW-0540">Nuclease</keyword>
<reference evidence="10 11" key="1">
    <citation type="submission" date="2007-01" db="EMBL/GenBank/DDBJ databases">
        <title>Annotation of the draft genome assembly of Thermosinus carboxydivorans Nor1.</title>
        <authorList>
            <consortium name="US DOE Joint Genome Institute (JGI-ORNL)"/>
            <person name="Larimer F."/>
            <person name="Land M."/>
            <person name="Hauser L."/>
        </authorList>
    </citation>
    <scope>NUCLEOTIDE SEQUENCE [LARGE SCALE GENOMIC DNA]</scope>
    <source>
        <strain evidence="10 11">Nor1</strain>
    </source>
</reference>
<keyword evidence="6 7" id="KW-0238">DNA-binding</keyword>
<keyword evidence="4 7" id="KW-0067">ATP-binding</keyword>
<dbReference type="InterPro" id="IPR027417">
    <property type="entry name" value="P-loop_NTPase"/>
</dbReference>
<dbReference type="Pfam" id="PF00488">
    <property type="entry name" value="MutS_V"/>
    <property type="match status" value="1"/>
</dbReference>
<reference evidence="10 11" key="2">
    <citation type="submission" date="2007-01" db="EMBL/GenBank/DDBJ databases">
        <title>Sequencing of the draft genome and assembly of Thermosinus carboxydivorans Nor1.</title>
        <authorList>
            <consortium name="US DOE Joint Genome Institute (JGI-PGF)"/>
            <person name="Copeland A."/>
            <person name="Lucas S."/>
            <person name="Lapidus A."/>
            <person name="Barry K."/>
            <person name="Glavina del Rio T."/>
            <person name="Dalin E."/>
            <person name="Tice H."/>
            <person name="Bruce D."/>
            <person name="Pitluck S."/>
            <person name="Richardson P."/>
        </authorList>
    </citation>
    <scope>NUCLEOTIDE SEQUENCE [LARGE SCALE GENOMIC DNA]</scope>
    <source>
        <strain evidence="10 11">Nor1</strain>
    </source>
</reference>
<dbReference type="eggNOG" id="COG1193">
    <property type="taxonomic scope" value="Bacteria"/>
</dbReference>
<dbReference type="SUPFAM" id="SSF48334">
    <property type="entry name" value="DNA repair protein MutS, domain III"/>
    <property type="match status" value="1"/>
</dbReference>
<evidence type="ECO:0000256" key="6">
    <source>
        <dbReference type="ARBA" id="ARBA00023125"/>
    </source>
</evidence>
<dbReference type="SMART" id="SM00534">
    <property type="entry name" value="MUTSac"/>
    <property type="match status" value="1"/>
</dbReference>
<evidence type="ECO:0000313" key="10">
    <source>
        <dbReference type="EMBL" id="EAX48255.1"/>
    </source>
</evidence>
<dbReference type="EC" id="3.6.4.-" evidence="7"/>
<evidence type="ECO:0000256" key="1">
    <source>
        <dbReference type="ARBA" id="ARBA00022730"/>
    </source>
</evidence>
<dbReference type="PANTHER" id="PTHR48466:SF2">
    <property type="entry name" value="OS10G0509000 PROTEIN"/>
    <property type="match status" value="1"/>
</dbReference>
<dbReference type="EC" id="3.1.-.-" evidence="7"/>
<dbReference type="CDD" id="cd03280">
    <property type="entry name" value="ABC_MutS2"/>
    <property type="match status" value="1"/>
</dbReference>
<dbReference type="AlphaFoldDB" id="A1HPF3"/>
<comment type="similarity">
    <text evidence="7">Belongs to the DNA mismatch repair MutS family. MutS2 subfamily.</text>
</comment>
<dbReference type="PIRSF" id="PIRSF005814">
    <property type="entry name" value="MutS_YshD"/>
    <property type="match status" value="1"/>
</dbReference>
<evidence type="ECO:0000256" key="3">
    <source>
        <dbReference type="ARBA" id="ARBA00022801"/>
    </source>
</evidence>
<dbReference type="GO" id="GO:0030983">
    <property type="term" value="F:mismatched DNA binding"/>
    <property type="evidence" value="ECO:0007669"/>
    <property type="project" value="InterPro"/>
</dbReference>
<comment type="function">
    <text evidence="7">Endonuclease that is involved in the suppression of homologous recombination and thus may have a key role in the control of bacterial genetic diversity.</text>
</comment>
<dbReference type="Gene3D" id="1.10.1420.10">
    <property type="match status" value="2"/>
</dbReference>
<dbReference type="SUPFAM" id="SSF52540">
    <property type="entry name" value="P-loop containing nucleoside triphosphate hydrolases"/>
    <property type="match status" value="1"/>
</dbReference>
<keyword evidence="2 7" id="KW-0547">Nucleotide-binding</keyword>
<dbReference type="FunFam" id="3.40.50.300:FF:000830">
    <property type="entry name" value="Endonuclease MutS2"/>
    <property type="match status" value="1"/>
</dbReference>
<evidence type="ECO:0000256" key="2">
    <source>
        <dbReference type="ARBA" id="ARBA00022741"/>
    </source>
</evidence>
<keyword evidence="5 7" id="KW-0694">RNA-binding</keyword>
<feature type="binding site" evidence="7">
    <location>
        <begin position="337"/>
        <end position="344"/>
    </location>
    <ligand>
        <name>ATP</name>
        <dbReference type="ChEBI" id="CHEBI:30616"/>
    </ligand>
</feature>
<dbReference type="InterPro" id="IPR000432">
    <property type="entry name" value="DNA_mismatch_repair_MutS_C"/>
</dbReference>
<evidence type="ECO:0000313" key="11">
    <source>
        <dbReference type="Proteomes" id="UP000005139"/>
    </source>
</evidence>
<keyword evidence="3 7" id="KW-0378">Hydrolase</keyword>
<dbReference type="GO" id="GO:0005524">
    <property type="term" value="F:ATP binding"/>
    <property type="evidence" value="ECO:0007669"/>
    <property type="project" value="UniProtKB-UniRule"/>
</dbReference>
<dbReference type="GO" id="GO:0045910">
    <property type="term" value="P:negative regulation of DNA recombination"/>
    <property type="evidence" value="ECO:0007669"/>
    <property type="project" value="InterPro"/>
</dbReference>
<dbReference type="SUPFAM" id="SSF160443">
    <property type="entry name" value="SMR domain-like"/>
    <property type="match status" value="1"/>
</dbReference>
<dbReference type="PROSITE" id="PS50828">
    <property type="entry name" value="SMR"/>
    <property type="match status" value="1"/>
</dbReference>
<organism evidence="10 11">
    <name type="scientific">Thermosinus carboxydivorans Nor1</name>
    <dbReference type="NCBI Taxonomy" id="401526"/>
    <lineage>
        <taxon>Bacteria</taxon>
        <taxon>Bacillati</taxon>
        <taxon>Bacillota</taxon>
        <taxon>Negativicutes</taxon>
        <taxon>Selenomonadales</taxon>
        <taxon>Sporomusaceae</taxon>
        <taxon>Thermosinus</taxon>
    </lineage>
</organism>
<dbReference type="InterPro" id="IPR036187">
    <property type="entry name" value="DNA_mismatch_repair_MutS_sf"/>
</dbReference>
<feature type="coiled-coil region" evidence="8">
    <location>
        <begin position="149"/>
        <end position="176"/>
    </location>
</feature>
<evidence type="ECO:0000256" key="7">
    <source>
        <dbReference type="HAMAP-Rule" id="MF_00092"/>
    </source>
</evidence>
<keyword evidence="1 7" id="KW-0699">rRNA-binding</keyword>
<name>A1HPF3_9FIRM</name>
<keyword evidence="7" id="KW-0255">Endonuclease</keyword>
<evidence type="ECO:0000256" key="4">
    <source>
        <dbReference type="ARBA" id="ARBA00022840"/>
    </source>
</evidence>
<evidence type="ECO:0000256" key="8">
    <source>
        <dbReference type="SAM" id="Coils"/>
    </source>
</evidence>
<dbReference type="Gene3D" id="3.40.50.300">
    <property type="entry name" value="P-loop containing nucleotide triphosphate hydrolases"/>
    <property type="match status" value="1"/>
</dbReference>
<comment type="caution">
    <text evidence="10">The sequence shown here is derived from an EMBL/GenBank/DDBJ whole genome shotgun (WGS) entry which is preliminary data.</text>
</comment>
<dbReference type="InterPro" id="IPR046893">
    <property type="entry name" value="MSSS"/>
</dbReference>
<dbReference type="PANTHER" id="PTHR48466">
    <property type="entry name" value="OS10G0509000 PROTEIN-RELATED"/>
    <property type="match status" value="1"/>
</dbReference>
<dbReference type="SMART" id="SM00463">
    <property type="entry name" value="SMR"/>
    <property type="match status" value="1"/>
</dbReference>
<proteinExistence type="inferred from homology"/>
<dbReference type="EMBL" id="AAWL01000004">
    <property type="protein sequence ID" value="EAX48255.1"/>
    <property type="molecule type" value="Genomic_DNA"/>
</dbReference>
<dbReference type="Gene3D" id="3.30.1370.110">
    <property type="match status" value="1"/>
</dbReference>
<dbReference type="GO" id="GO:0004519">
    <property type="term" value="F:endonuclease activity"/>
    <property type="evidence" value="ECO:0007669"/>
    <property type="project" value="UniProtKB-UniRule"/>
</dbReference>
<feature type="coiled-coil region" evidence="8">
    <location>
        <begin position="511"/>
        <end position="606"/>
    </location>
</feature>
<dbReference type="NCBIfam" id="TIGR01069">
    <property type="entry name" value="mutS2"/>
    <property type="match status" value="1"/>
</dbReference>
<dbReference type="GO" id="GO:0043023">
    <property type="term" value="F:ribosomal large subunit binding"/>
    <property type="evidence" value="ECO:0007669"/>
    <property type="project" value="UniProtKB-UniRule"/>
</dbReference>
<keyword evidence="8" id="KW-0175">Coiled coil</keyword>
<protein>
    <recommendedName>
        <fullName evidence="7">Endonuclease MutS2</fullName>
        <ecNumber evidence="7">3.1.-.-</ecNumber>
    </recommendedName>
    <alternativeName>
        <fullName evidence="7">Ribosome-associated protein quality control-upstream factor</fullName>
        <shortName evidence="7">RQC-upstream factor</shortName>
        <shortName evidence="7">RqcU</shortName>
        <ecNumber evidence="7">3.6.4.-</ecNumber>
    </alternativeName>
</protein>
<dbReference type="GO" id="GO:0016887">
    <property type="term" value="F:ATP hydrolysis activity"/>
    <property type="evidence" value="ECO:0007669"/>
    <property type="project" value="InterPro"/>
</dbReference>
<sequence length="789" mass="87214">MKEKAMDTSVLTTLEFVKIRDMLAEATVTSMGRELALALEPADDWNEVENRLRETREARDILLASSHVPFGGARDIRAILRRLEIGAVLEPEELLAIASTLYAARRLKQFLTEAKPSSVLLTEKAGRITALRNLEAAIESTVSEQGIVRDEASVELTRIRREIRVAQQRVKEKLDQILHSAEYQKYFQEALVTIRGDRYVIPIKQEHRYHFPGIVHDQSASGATVFIEPMAVVNLNNDIKQLVAAEKNEVERILAALSSQVARHVDAIRQNSEIVAALDFAFAKAKLGLDMQANMPLLNDKGRIFLRQARHPLIPRDEVVPIDVRLGEDFSILLITGPNTGGKTVTLKTVGLFALMTQAGLFIPAGSGSEMPVFRNVFADIGDEQSIEQSLSTFSAHMTNLVKILAKVSAHDLVLIDEIGAGTDPGEGAALAMAILEYLHSAGARTIATTHYSELKTFAYSRHGIENASVEFDIHTLRPTYRLQIGIPGSSNAFAISRRLGLPQELIDRARQFLDKDYAQFEKILAVLEQEKKEYEERRRRAEELEAEVAALRQKLAQEEAALLARRREIIDKAQEEAMSIVRQARRQAEEVIARLKEQFSVASDKERQQAIADARRQLQRQMAELHHPELDAAEKTAPPALLTPGSTVYVTTLRQKGSVLAIKDGEAVVQLGVLKVNVPVAACRIVEEMAPAGHGHKGVSVDFAKVQSVSREIDVRGMTVAEAETVLEKYLDDALLAGLSEVNVIHGKGTGALRKGVRSYLKDHPHVVETRIGELSEGGDGVTVVKLK</sequence>
<comment type="function">
    <text evidence="7">Acts as a ribosome collision sensor, splitting the ribosome into its 2 subunits. Detects stalled/collided 70S ribosomes which it binds and splits by an ATP-hydrolysis driven conformational change. Acts upstream of the ribosome quality control system (RQC), a ribosome-associated complex that mediates the extraction of incompletely synthesized nascent chains from stalled ribosomes and their subsequent degradation. Probably generates substrates for RQC.</text>
</comment>
<comment type="subunit">
    <text evidence="7">Homodimer. Binds to stalled ribosomes, contacting rRNA.</text>
</comment>
<gene>
    <name evidence="7" type="primary">mutS2</name>
    <name evidence="7" type="synonym">rqcU</name>
    <name evidence="10" type="ORF">TcarDRAFT_1802</name>
</gene>
<dbReference type="InterPro" id="IPR007696">
    <property type="entry name" value="DNA_mismatch_repair_MutS_core"/>
</dbReference>
<dbReference type="InterPro" id="IPR045076">
    <property type="entry name" value="MutS"/>
</dbReference>
<dbReference type="InterPro" id="IPR005747">
    <property type="entry name" value="MutS2"/>
</dbReference>
<dbReference type="Pfam" id="PF20297">
    <property type="entry name" value="MSSS"/>
    <property type="match status" value="1"/>
</dbReference>
<dbReference type="GO" id="GO:0006298">
    <property type="term" value="P:mismatch repair"/>
    <property type="evidence" value="ECO:0007669"/>
    <property type="project" value="InterPro"/>
</dbReference>
<feature type="domain" description="Smr" evidence="9">
    <location>
        <begin position="714"/>
        <end position="789"/>
    </location>
</feature>
<dbReference type="Proteomes" id="UP000005139">
    <property type="component" value="Unassembled WGS sequence"/>
</dbReference>
<dbReference type="InterPro" id="IPR036063">
    <property type="entry name" value="Smr_dom_sf"/>
</dbReference>
<dbReference type="InterPro" id="IPR002625">
    <property type="entry name" value="Smr_dom"/>
</dbReference>
<evidence type="ECO:0000259" key="9">
    <source>
        <dbReference type="PROSITE" id="PS50828"/>
    </source>
</evidence>
<keyword evidence="11" id="KW-1185">Reference proteome</keyword>
<dbReference type="GO" id="GO:0019843">
    <property type="term" value="F:rRNA binding"/>
    <property type="evidence" value="ECO:0007669"/>
    <property type="project" value="UniProtKB-UniRule"/>
</dbReference>
<evidence type="ECO:0000256" key="5">
    <source>
        <dbReference type="ARBA" id="ARBA00022884"/>
    </source>
</evidence>
<accession>A1HPF3</accession>
<dbReference type="Pfam" id="PF01713">
    <property type="entry name" value="Smr"/>
    <property type="match status" value="1"/>
</dbReference>